<evidence type="ECO:0000313" key="10">
    <source>
        <dbReference type="Proteomes" id="UP000015100"/>
    </source>
</evidence>
<dbReference type="GO" id="GO:0004252">
    <property type="term" value="F:serine-type endopeptidase activity"/>
    <property type="evidence" value="ECO:0007669"/>
    <property type="project" value="UniProtKB-UniRule"/>
</dbReference>
<dbReference type="Proteomes" id="UP000015100">
    <property type="component" value="Unassembled WGS sequence"/>
</dbReference>
<dbReference type="InterPro" id="IPR050131">
    <property type="entry name" value="Peptidase_S8_subtilisin-like"/>
</dbReference>
<accession>S8BU58</accession>
<protein>
    <recommendedName>
        <fullName evidence="8">Peptidase S8/S53 domain-containing protein</fullName>
    </recommendedName>
</protein>
<feature type="chain" id="PRO_5004561581" description="Peptidase S8/S53 domain-containing protein" evidence="7">
    <location>
        <begin position="21"/>
        <end position="464"/>
    </location>
</feature>
<dbReference type="PROSITE" id="PS00137">
    <property type="entry name" value="SUBTILASE_HIS"/>
    <property type="match status" value="1"/>
</dbReference>
<dbReference type="PANTHER" id="PTHR43806:SF11">
    <property type="entry name" value="CEREVISIN-RELATED"/>
    <property type="match status" value="1"/>
</dbReference>
<dbReference type="InterPro" id="IPR023828">
    <property type="entry name" value="Peptidase_S8_Ser-AS"/>
</dbReference>
<dbReference type="EMBL" id="AQGS01000526">
    <property type="protein sequence ID" value="EPS38822.1"/>
    <property type="molecule type" value="Genomic_DNA"/>
</dbReference>
<keyword evidence="10" id="KW-1185">Reference proteome</keyword>
<keyword evidence="7" id="KW-0732">Signal</keyword>
<evidence type="ECO:0000256" key="4">
    <source>
        <dbReference type="ARBA" id="ARBA00022825"/>
    </source>
</evidence>
<keyword evidence="3 5" id="KW-0378">Hydrolase</keyword>
<reference evidence="9 10" key="1">
    <citation type="journal article" date="2013" name="PLoS Genet.">
        <title>Genomic mechanisms accounting for the adaptation to parasitism in nematode-trapping fungi.</title>
        <authorList>
            <person name="Meerupati T."/>
            <person name="Andersson K.M."/>
            <person name="Friman E."/>
            <person name="Kumar D."/>
            <person name="Tunlid A."/>
            <person name="Ahren D."/>
        </authorList>
    </citation>
    <scope>NUCLEOTIDE SEQUENCE [LARGE SCALE GENOMIC DNA]</scope>
    <source>
        <strain evidence="9 10">CBS 200.50</strain>
    </source>
</reference>
<comment type="similarity">
    <text evidence="1 5 6">Belongs to the peptidase S8 family.</text>
</comment>
<sequence>MKTVILSVSLLLSVPQLIYAVPSDLGVRAANGEKRSTYLVLLKEKEKRDWDKILPELGFKTTGKTEHVHSSKGESGLDYKSYVYKSSDGADITAFGATVRAFSKDMTADEKDRISKSALVDIMELDGLEGAKAGEARKAAEKAKKEKGKREVMRFKRAAAAPVKQTAAPWHLARISQKGAIKKEGEKPYQPQPGYTYRYDGLAGEGVDIYVIDSGVDIKNPALSAKATSMFTAYEKDHQDYAGHGTHVSGAIASQDFGVAKKSNIIDVKIINKDNIPISVGLMGFDFAYARHLQRKSQSGFKGSVINSSLGSASFGPSLIFRRLWAASFKDGMHIIMAAGNAGEDACYDLPEALSQSMPLITVGASDINDAGANFSNYGPCVSIYAPGVNILSPYQGKVAFLNGTSMATPQVAGMVAIELGKNPKLQLDPKGMKKLLLSKALKGMVKEPRSKAAPVLLYNGLDA</sequence>
<evidence type="ECO:0000256" key="3">
    <source>
        <dbReference type="ARBA" id="ARBA00022801"/>
    </source>
</evidence>
<dbReference type="OrthoDB" id="206201at2759"/>
<dbReference type="HOGENOM" id="CLU_011263_1_4_1"/>
<feature type="active site" description="Charge relay system" evidence="5">
    <location>
        <position position="244"/>
    </location>
</feature>
<dbReference type="GO" id="GO:0006508">
    <property type="term" value="P:proteolysis"/>
    <property type="evidence" value="ECO:0007669"/>
    <property type="project" value="UniProtKB-KW"/>
</dbReference>
<evidence type="ECO:0000256" key="6">
    <source>
        <dbReference type="RuleBase" id="RU003355"/>
    </source>
</evidence>
<feature type="active site" description="Charge relay system" evidence="5">
    <location>
        <position position="213"/>
    </location>
</feature>
<evidence type="ECO:0000259" key="8">
    <source>
        <dbReference type="Pfam" id="PF00082"/>
    </source>
</evidence>
<dbReference type="Pfam" id="PF00082">
    <property type="entry name" value="Peptidase_S8"/>
    <property type="match status" value="1"/>
</dbReference>
<keyword evidence="2 5" id="KW-0645">Protease</keyword>
<dbReference type="SUPFAM" id="SSF52743">
    <property type="entry name" value="Subtilisin-like"/>
    <property type="match status" value="1"/>
</dbReference>
<dbReference type="InterPro" id="IPR034193">
    <property type="entry name" value="PCSK9_ProteinaseK-like"/>
</dbReference>
<feature type="signal peptide" evidence="7">
    <location>
        <begin position="1"/>
        <end position="20"/>
    </location>
</feature>
<dbReference type="AlphaFoldDB" id="S8BU58"/>
<feature type="active site" description="Charge relay system" evidence="5">
    <location>
        <position position="406"/>
    </location>
</feature>
<dbReference type="InterPro" id="IPR023827">
    <property type="entry name" value="Peptidase_S8_Asp-AS"/>
</dbReference>
<evidence type="ECO:0000313" key="9">
    <source>
        <dbReference type="EMBL" id="EPS38822.1"/>
    </source>
</evidence>
<dbReference type="PROSITE" id="PS00136">
    <property type="entry name" value="SUBTILASE_ASP"/>
    <property type="match status" value="1"/>
</dbReference>
<dbReference type="InterPro" id="IPR036852">
    <property type="entry name" value="Peptidase_S8/S53_dom_sf"/>
</dbReference>
<reference evidence="10" key="2">
    <citation type="submission" date="2013-04" db="EMBL/GenBank/DDBJ databases">
        <title>Genomic mechanisms accounting for the adaptation to parasitism in nematode-trapping fungi.</title>
        <authorList>
            <person name="Ahren D.G."/>
        </authorList>
    </citation>
    <scope>NUCLEOTIDE SEQUENCE [LARGE SCALE GENOMIC DNA]</scope>
    <source>
        <strain evidence="10">CBS 200.50</strain>
    </source>
</reference>
<dbReference type="PROSITE" id="PS00138">
    <property type="entry name" value="SUBTILASE_SER"/>
    <property type="match status" value="1"/>
</dbReference>
<dbReference type="InterPro" id="IPR015500">
    <property type="entry name" value="Peptidase_S8_subtilisin-rel"/>
</dbReference>
<dbReference type="STRING" id="1284197.S8BU58"/>
<evidence type="ECO:0000256" key="2">
    <source>
        <dbReference type="ARBA" id="ARBA00022670"/>
    </source>
</evidence>
<dbReference type="PROSITE" id="PS51892">
    <property type="entry name" value="SUBTILASE"/>
    <property type="match status" value="1"/>
</dbReference>
<gene>
    <name evidence="9" type="ORF">H072_7403</name>
</gene>
<dbReference type="eggNOG" id="KOG1153">
    <property type="taxonomic scope" value="Eukaryota"/>
</dbReference>
<dbReference type="PANTHER" id="PTHR43806">
    <property type="entry name" value="PEPTIDASE S8"/>
    <property type="match status" value="1"/>
</dbReference>
<dbReference type="PRINTS" id="PR00723">
    <property type="entry name" value="SUBTILISIN"/>
</dbReference>
<dbReference type="InterPro" id="IPR022398">
    <property type="entry name" value="Peptidase_S8_His-AS"/>
</dbReference>
<evidence type="ECO:0000256" key="5">
    <source>
        <dbReference type="PROSITE-ProRule" id="PRU01240"/>
    </source>
</evidence>
<comment type="caution">
    <text evidence="9">The sequence shown here is derived from an EMBL/GenBank/DDBJ whole genome shotgun (WGS) entry which is preliminary data.</text>
</comment>
<organism evidence="9 10">
    <name type="scientific">Dactylellina haptotyla (strain CBS 200.50)</name>
    <name type="common">Nematode-trapping fungus</name>
    <name type="synonym">Monacrosporium haptotylum</name>
    <dbReference type="NCBI Taxonomy" id="1284197"/>
    <lineage>
        <taxon>Eukaryota</taxon>
        <taxon>Fungi</taxon>
        <taxon>Dikarya</taxon>
        <taxon>Ascomycota</taxon>
        <taxon>Pezizomycotina</taxon>
        <taxon>Orbiliomycetes</taxon>
        <taxon>Orbiliales</taxon>
        <taxon>Orbiliaceae</taxon>
        <taxon>Dactylellina</taxon>
    </lineage>
</organism>
<evidence type="ECO:0000256" key="1">
    <source>
        <dbReference type="ARBA" id="ARBA00011073"/>
    </source>
</evidence>
<feature type="domain" description="Peptidase S8/S53" evidence="8">
    <location>
        <begin position="204"/>
        <end position="442"/>
    </location>
</feature>
<keyword evidence="4 5" id="KW-0720">Serine protease</keyword>
<name>S8BU58_DACHA</name>
<evidence type="ECO:0000256" key="7">
    <source>
        <dbReference type="SAM" id="SignalP"/>
    </source>
</evidence>
<dbReference type="CDD" id="cd04077">
    <property type="entry name" value="Peptidases_S8_PCSK9_ProteinaseK_like"/>
    <property type="match status" value="1"/>
</dbReference>
<proteinExistence type="inferred from homology"/>
<dbReference type="Gene3D" id="3.40.50.200">
    <property type="entry name" value="Peptidase S8/S53 domain"/>
    <property type="match status" value="1"/>
</dbReference>
<dbReference type="InterPro" id="IPR000209">
    <property type="entry name" value="Peptidase_S8/S53_dom"/>
</dbReference>